<dbReference type="EMBL" id="UZAF01021581">
    <property type="protein sequence ID" value="VDO79324.1"/>
    <property type="molecule type" value="Genomic_DNA"/>
</dbReference>
<gene>
    <name evidence="1" type="ORF">HPLM_LOCUS19786</name>
</gene>
<sequence length="77" mass="8391">MEHPFFLSLTKVGHAPVPTYTDLIQSYLTMSLIYHQWLVKAVDKADTPAGVVTVSAALSAVRISTTMAAERGLYTAH</sequence>
<dbReference type="AlphaFoldDB" id="A0A0N4X602"/>
<evidence type="ECO:0000313" key="2">
    <source>
        <dbReference type="Proteomes" id="UP000268014"/>
    </source>
</evidence>
<evidence type="ECO:0000313" key="1">
    <source>
        <dbReference type="EMBL" id="VDO79324.1"/>
    </source>
</evidence>
<reference evidence="1 2" key="2">
    <citation type="submission" date="2018-11" db="EMBL/GenBank/DDBJ databases">
        <authorList>
            <consortium name="Pathogen Informatics"/>
        </authorList>
    </citation>
    <scope>NUCLEOTIDE SEQUENCE [LARGE SCALE GENOMIC DNA]</scope>
    <source>
        <strain evidence="1 2">MHpl1</strain>
    </source>
</reference>
<name>A0A0N4X602_HAEPC</name>
<dbReference type="WBParaSite" id="HPLM_0001979401-mRNA-1">
    <property type="protein sequence ID" value="HPLM_0001979401-mRNA-1"/>
    <property type="gene ID" value="HPLM_0001979401"/>
</dbReference>
<keyword evidence="2" id="KW-1185">Reference proteome</keyword>
<protein>
    <submittedName>
        <fullName evidence="3">Peroxisomal membrane protein PEX16</fullName>
    </submittedName>
</protein>
<organism evidence="3">
    <name type="scientific">Haemonchus placei</name>
    <name type="common">Barber's pole worm</name>
    <dbReference type="NCBI Taxonomy" id="6290"/>
    <lineage>
        <taxon>Eukaryota</taxon>
        <taxon>Metazoa</taxon>
        <taxon>Ecdysozoa</taxon>
        <taxon>Nematoda</taxon>
        <taxon>Chromadorea</taxon>
        <taxon>Rhabditida</taxon>
        <taxon>Rhabditina</taxon>
        <taxon>Rhabditomorpha</taxon>
        <taxon>Strongyloidea</taxon>
        <taxon>Trichostrongylidae</taxon>
        <taxon>Haemonchus</taxon>
    </lineage>
</organism>
<proteinExistence type="predicted"/>
<evidence type="ECO:0000313" key="3">
    <source>
        <dbReference type="WBParaSite" id="HPLM_0001979401-mRNA-1"/>
    </source>
</evidence>
<dbReference type="Proteomes" id="UP000268014">
    <property type="component" value="Unassembled WGS sequence"/>
</dbReference>
<accession>A0A0N4X602</accession>
<reference evidence="3" key="1">
    <citation type="submission" date="2017-02" db="UniProtKB">
        <authorList>
            <consortium name="WormBaseParasite"/>
        </authorList>
    </citation>
    <scope>IDENTIFICATION</scope>
</reference>